<dbReference type="Proteomes" id="UP000321201">
    <property type="component" value="Unassembled WGS sequence"/>
</dbReference>
<feature type="compositionally biased region" description="Gly residues" evidence="1">
    <location>
        <begin position="134"/>
        <end position="143"/>
    </location>
</feature>
<gene>
    <name evidence="4" type="ORF">FR698_09775</name>
</gene>
<evidence type="ECO:0000259" key="3">
    <source>
        <dbReference type="Pfam" id="PF13203"/>
    </source>
</evidence>
<evidence type="ECO:0000259" key="2">
    <source>
        <dbReference type="Pfam" id="PF09967"/>
    </source>
</evidence>
<dbReference type="InterPro" id="IPR036465">
    <property type="entry name" value="vWFA_dom_sf"/>
</dbReference>
<dbReference type="InParanoid" id="A0A5C7EKQ1"/>
<dbReference type="SUPFAM" id="SSF53300">
    <property type="entry name" value="vWA-like"/>
    <property type="match status" value="1"/>
</dbReference>
<protein>
    <recommendedName>
        <fullName evidence="6">Metal-dependent peptidase</fullName>
    </recommendedName>
</protein>
<feature type="domain" description="VWA-like" evidence="2">
    <location>
        <begin position="287"/>
        <end position="409"/>
    </location>
</feature>
<dbReference type="PANTHER" id="PTHR38730">
    <property type="entry name" value="SLL7028 PROTEIN"/>
    <property type="match status" value="1"/>
</dbReference>
<dbReference type="Pfam" id="PF13203">
    <property type="entry name" value="DUF2201_N"/>
    <property type="match status" value="1"/>
</dbReference>
<name>A0A5C7EKQ1_9PROT</name>
<organism evidence="4 5">
    <name type="scientific">Pelomicrobium methylotrophicum</name>
    <dbReference type="NCBI Taxonomy" id="2602750"/>
    <lineage>
        <taxon>Bacteria</taxon>
        <taxon>Pseudomonadati</taxon>
        <taxon>Pseudomonadota</taxon>
        <taxon>Hydrogenophilia</taxon>
        <taxon>Hydrogenophilia incertae sedis</taxon>
        <taxon>Pelomicrobium</taxon>
    </lineage>
</organism>
<proteinExistence type="predicted"/>
<dbReference type="PANTHER" id="PTHR38730:SF1">
    <property type="entry name" value="SLL7028 PROTEIN"/>
    <property type="match status" value="1"/>
</dbReference>
<dbReference type="InterPro" id="IPR025154">
    <property type="entry name" value="Put_metallopeptidase_dom"/>
</dbReference>
<dbReference type="Pfam" id="PF09967">
    <property type="entry name" value="DUF2201"/>
    <property type="match status" value="1"/>
</dbReference>
<evidence type="ECO:0008006" key="6">
    <source>
        <dbReference type="Google" id="ProtNLM"/>
    </source>
</evidence>
<comment type="caution">
    <text evidence="4">The sequence shown here is derived from an EMBL/GenBank/DDBJ whole genome shotgun (WGS) entry which is preliminary data.</text>
</comment>
<feature type="domain" description="Putative metallopeptidase" evidence="3">
    <location>
        <begin position="4"/>
        <end position="280"/>
    </location>
</feature>
<dbReference type="EMBL" id="VPFL01000012">
    <property type="protein sequence ID" value="TXF11618.1"/>
    <property type="molecule type" value="Genomic_DNA"/>
</dbReference>
<dbReference type="InterPro" id="IPR018698">
    <property type="entry name" value="VWA-like_dom"/>
</dbReference>
<accession>A0A5C7EKQ1</accession>
<feature type="region of interest" description="Disordered" evidence="1">
    <location>
        <begin position="131"/>
        <end position="207"/>
    </location>
</feature>
<dbReference type="OrthoDB" id="9761650at2"/>
<keyword evidence="5" id="KW-1185">Reference proteome</keyword>
<dbReference type="AlphaFoldDB" id="A0A5C7EKQ1"/>
<dbReference type="RefSeq" id="WP_147800017.1">
    <property type="nucleotide sequence ID" value="NZ_VPFL01000012.1"/>
</dbReference>
<reference evidence="4 5" key="1">
    <citation type="submission" date="2019-08" db="EMBL/GenBank/DDBJ databases">
        <title>Pelomicrobium methylotrophicum gen. nov., sp. nov. a moderately thermophilic, facultatively anaerobic, lithoautotrophic and methylotrophic bacterium isolated from a terrestrial mud volcano.</title>
        <authorList>
            <person name="Slobodkina G.B."/>
            <person name="Merkel A.Y."/>
            <person name="Slobodkin A.I."/>
        </authorList>
    </citation>
    <scope>NUCLEOTIDE SEQUENCE [LARGE SCALE GENOMIC DNA]</scope>
    <source>
        <strain evidence="4 5">SM250</strain>
    </source>
</reference>
<evidence type="ECO:0000313" key="5">
    <source>
        <dbReference type="Proteomes" id="UP000321201"/>
    </source>
</evidence>
<evidence type="ECO:0000313" key="4">
    <source>
        <dbReference type="EMBL" id="TXF11618.1"/>
    </source>
</evidence>
<evidence type="ECO:0000256" key="1">
    <source>
        <dbReference type="SAM" id="MobiDB-lite"/>
    </source>
</evidence>
<sequence>MKAKERITAARAALVLDHPFFGALVLRLRLVEDPGCKTLWTEGERLGYNPDYVMSLSPSRLQAALAHEVLHCAGGHPWRRGCRDRGLWNQAADYAINHVLKDAGFDVGEDWLLNPSFNGLSAEEIYDILADQPSGGGGSGSRGMGNAQAQGDAQSGGPPKEKENDGQGGTDGEEPGEGDPKADDGPEDFGPGEVRDAPQDKASQSEAEWRVAVAAAAKAAKVMGRLPGNLERFVEEAVEPRIDWRQILRRFVQSAAREDYSWKTPNPRYAPLGMYLPSLRSETMGPIVVFVDTSGSIGDAELSAFSAEIRSIAEEVRPETLWVIYADADVHRADEFPMGENVQINPIGGGGTDFRPAFAWVEKNGLSPSCAVYLTDMYGKFPDAPPEYPVLWVSTTSGAEAPWGETVRLRI</sequence>